<evidence type="ECO:0000313" key="1">
    <source>
        <dbReference type="EMBL" id="SCF07907.1"/>
    </source>
</evidence>
<dbReference type="PANTHER" id="PTHR34822:SF1">
    <property type="entry name" value="GRPB FAMILY PROTEIN"/>
    <property type="match status" value="1"/>
</dbReference>
<dbReference type="InterPro" id="IPR043519">
    <property type="entry name" value="NT_sf"/>
</dbReference>
<dbReference type="Gene3D" id="3.30.460.10">
    <property type="entry name" value="Beta Polymerase, domain 2"/>
    <property type="match status" value="1"/>
</dbReference>
<dbReference type="EMBL" id="FMCX01000003">
    <property type="protein sequence ID" value="SCF07907.1"/>
    <property type="molecule type" value="Genomic_DNA"/>
</dbReference>
<dbReference type="STRING" id="262898.GA0070564_10398"/>
<dbReference type="InterPro" id="IPR007344">
    <property type="entry name" value="GrpB/CoaE"/>
</dbReference>
<evidence type="ECO:0000313" key="2">
    <source>
        <dbReference type="Proteomes" id="UP000199504"/>
    </source>
</evidence>
<organism evidence="1 2">
    <name type="scientific">Micromonospora mirobrigensis</name>
    <dbReference type="NCBI Taxonomy" id="262898"/>
    <lineage>
        <taxon>Bacteria</taxon>
        <taxon>Bacillati</taxon>
        <taxon>Actinomycetota</taxon>
        <taxon>Actinomycetes</taxon>
        <taxon>Micromonosporales</taxon>
        <taxon>Micromonosporaceae</taxon>
        <taxon>Micromonospora</taxon>
    </lineage>
</organism>
<name>A0A1C4XHK3_9ACTN</name>
<proteinExistence type="predicted"/>
<dbReference type="SUPFAM" id="SSF81301">
    <property type="entry name" value="Nucleotidyltransferase"/>
    <property type="match status" value="1"/>
</dbReference>
<dbReference type="Proteomes" id="UP000199504">
    <property type="component" value="Unassembled WGS sequence"/>
</dbReference>
<dbReference type="AlphaFoldDB" id="A0A1C4XHK3"/>
<dbReference type="PANTHER" id="PTHR34822">
    <property type="entry name" value="GRPB DOMAIN PROTEIN (AFU_ORTHOLOGUE AFUA_1G01530)"/>
    <property type="match status" value="1"/>
</dbReference>
<protein>
    <submittedName>
        <fullName evidence="1">GrpB protein</fullName>
    </submittedName>
</protein>
<keyword evidence="2" id="KW-1185">Reference proteome</keyword>
<gene>
    <name evidence="1" type="ORF">GA0070564_10398</name>
</gene>
<accession>A0A1C4XHK3</accession>
<reference evidence="2" key="1">
    <citation type="submission" date="2016-06" db="EMBL/GenBank/DDBJ databases">
        <authorList>
            <person name="Varghese N."/>
            <person name="Submissions Spin"/>
        </authorList>
    </citation>
    <scope>NUCLEOTIDE SEQUENCE [LARGE SCALE GENOMIC DNA]</scope>
    <source>
        <strain evidence="2">DSM 44830</strain>
    </source>
</reference>
<dbReference type="Pfam" id="PF04229">
    <property type="entry name" value="GrpB"/>
    <property type="match status" value="1"/>
</dbReference>
<sequence length="123" mass="14010">MASVDQLGLVEQHESALVGLGYARHFNGMTDRLLYVRAVDGTRTHILHVVDAASWPTRNQRILRDYLREHPEDAARYAQLKQEIATAGIAPGDYARAKTEFIQEVMDRARAERRLPSVPVWEK</sequence>